<keyword evidence="3" id="KW-1185">Reference proteome</keyword>
<evidence type="ECO:0000259" key="1">
    <source>
        <dbReference type="Pfam" id="PF01636"/>
    </source>
</evidence>
<dbReference type="EMBL" id="BMMS01000005">
    <property type="protein sequence ID" value="GGO84432.1"/>
    <property type="molecule type" value="Genomic_DNA"/>
</dbReference>
<dbReference type="SUPFAM" id="SSF56112">
    <property type="entry name" value="Protein kinase-like (PK-like)"/>
    <property type="match status" value="1"/>
</dbReference>
<proteinExistence type="predicted"/>
<dbReference type="Proteomes" id="UP000641932">
    <property type="component" value="Unassembled WGS sequence"/>
</dbReference>
<name>A0A918DUG0_9ACTN</name>
<dbReference type="PANTHER" id="PTHR47829">
    <property type="entry name" value="HYDROLASE, PUTATIVE (AFU_ORTHOLOGUE AFUA_1G12880)-RELATED"/>
    <property type="match status" value="1"/>
</dbReference>
<dbReference type="InterPro" id="IPR052898">
    <property type="entry name" value="ACAD10-like"/>
</dbReference>
<dbReference type="InterPro" id="IPR011009">
    <property type="entry name" value="Kinase-like_dom_sf"/>
</dbReference>
<sequence length="344" mass="37321">MEGTAETALPGLDLAVLRDWLDTRHPGFAQGPLTGELIAGGRSNLTYTVTDGARRWVLRRPPLGHVLATAHDMAREYRVISALAPTPVPVPVTHLLCEDPEVLGAPFYVMQHVEGQVLRGAGQTARLGRERARELSGHLMDVLADLHTVDPAEVGLADFGRPQGYLNRQVVRWGKQLAASRSRDTPELDSLHKRLLDSVPATQRTGIVHGDFRLDNAVVGEDGRIAAVLDWEMATLGDPLADLGLFLVYWDVIRELLPDNPVAQGISDKAGFPPGAELVEQYARRSGLDLEPLAWYVAFGCLKLAVIAEGIHFRYLQGLTVGEGFDQIGTMVAPLASRGLSGLS</sequence>
<dbReference type="CDD" id="cd05154">
    <property type="entry name" value="ACAD10_11_N-like"/>
    <property type="match status" value="1"/>
</dbReference>
<evidence type="ECO:0000313" key="3">
    <source>
        <dbReference type="Proteomes" id="UP000641932"/>
    </source>
</evidence>
<evidence type="ECO:0000313" key="2">
    <source>
        <dbReference type="EMBL" id="GGO84432.1"/>
    </source>
</evidence>
<organism evidence="2 3">
    <name type="scientific">Wenjunlia tyrosinilytica</name>
    <dbReference type="NCBI Taxonomy" id="1544741"/>
    <lineage>
        <taxon>Bacteria</taxon>
        <taxon>Bacillati</taxon>
        <taxon>Actinomycetota</taxon>
        <taxon>Actinomycetes</taxon>
        <taxon>Kitasatosporales</taxon>
        <taxon>Streptomycetaceae</taxon>
        <taxon>Wenjunlia</taxon>
    </lineage>
</organism>
<reference evidence="2" key="1">
    <citation type="journal article" date="2014" name="Int. J. Syst. Evol. Microbiol.">
        <title>Complete genome sequence of Corynebacterium casei LMG S-19264T (=DSM 44701T), isolated from a smear-ripened cheese.</title>
        <authorList>
            <consortium name="US DOE Joint Genome Institute (JGI-PGF)"/>
            <person name="Walter F."/>
            <person name="Albersmeier A."/>
            <person name="Kalinowski J."/>
            <person name="Ruckert C."/>
        </authorList>
    </citation>
    <scope>NUCLEOTIDE SEQUENCE</scope>
    <source>
        <strain evidence="2">CGMCC 4.7201</strain>
    </source>
</reference>
<protein>
    <submittedName>
        <fullName evidence="2">Acyl-CoA dehydrogenase</fullName>
    </submittedName>
</protein>
<dbReference type="AlphaFoldDB" id="A0A918DUG0"/>
<dbReference type="InterPro" id="IPR041726">
    <property type="entry name" value="ACAD10_11_N"/>
</dbReference>
<feature type="domain" description="Aminoglycoside phosphotransferase" evidence="1">
    <location>
        <begin position="36"/>
        <end position="259"/>
    </location>
</feature>
<dbReference type="Gene3D" id="3.30.200.20">
    <property type="entry name" value="Phosphorylase Kinase, domain 1"/>
    <property type="match status" value="1"/>
</dbReference>
<dbReference type="RefSeq" id="WP_189130812.1">
    <property type="nucleotide sequence ID" value="NZ_BMMS01000005.1"/>
</dbReference>
<comment type="caution">
    <text evidence="2">The sequence shown here is derived from an EMBL/GenBank/DDBJ whole genome shotgun (WGS) entry which is preliminary data.</text>
</comment>
<gene>
    <name evidence="2" type="ORF">GCM10012280_15900</name>
</gene>
<accession>A0A918DUG0</accession>
<dbReference type="InterPro" id="IPR002575">
    <property type="entry name" value="Aminoglycoside_PTrfase"/>
</dbReference>
<dbReference type="Gene3D" id="3.90.1200.10">
    <property type="match status" value="1"/>
</dbReference>
<dbReference type="Pfam" id="PF01636">
    <property type="entry name" value="APH"/>
    <property type="match status" value="1"/>
</dbReference>
<reference evidence="2" key="2">
    <citation type="submission" date="2020-09" db="EMBL/GenBank/DDBJ databases">
        <authorList>
            <person name="Sun Q."/>
            <person name="Zhou Y."/>
        </authorList>
    </citation>
    <scope>NUCLEOTIDE SEQUENCE</scope>
    <source>
        <strain evidence="2">CGMCC 4.7201</strain>
    </source>
</reference>
<dbReference type="PANTHER" id="PTHR47829:SF1">
    <property type="entry name" value="HAD FAMILY PHOSPHATASE"/>
    <property type="match status" value="1"/>
</dbReference>